<evidence type="ECO:0000313" key="2">
    <source>
        <dbReference type="EMBL" id="HEN17169.1"/>
    </source>
</evidence>
<evidence type="ECO:0008006" key="3">
    <source>
        <dbReference type="Google" id="ProtNLM"/>
    </source>
</evidence>
<name>A0A7C2P0D6_9PLAN</name>
<feature type="transmembrane region" description="Helical" evidence="1">
    <location>
        <begin position="92"/>
        <end position="113"/>
    </location>
</feature>
<accession>A0A7C2P0D6</accession>
<evidence type="ECO:0000256" key="1">
    <source>
        <dbReference type="SAM" id="Phobius"/>
    </source>
</evidence>
<protein>
    <recommendedName>
        <fullName evidence="3">Zinc-finger domain-containing protein</fullName>
    </recommendedName>
</protein>
<dbReference type="AlphaFoldDB" id="A0A7C2P0D6"/>
<keyword evidence="1" id="KW-0812">Transmembrane</keyword>
<keyword evidence="1" id="KW-1133">Transmembrane helix</keyword>
<comment type="caution">
    <text evidence="2">The sequence shown here is derived from an EMBL/GenBank/DDBJ whole genome shotgun (WGS) entry which is preliminary data.</text>
</comment>
<gene>
    <name evidence="2" type="ORF">ENQ76_17060</name>
</gene>
<organism evidence="2">
    <name type="scientific">Schlesneria paludicola</name>
    <dbReference type="NCBI Taxonomy" id="360056"/>
    <lineage>
        <taxon>Bacteria</taxon>
        <taxon>Pseudomonadati</taxon>
        <taxon>Planctomycetota</taxon>
        <taxon>Planctomycetia</taxon>
        <taxon>Planctomycetales</taxon>
        <taxon>Planctomycetaceae</taxon>
        <taxon>Schlesneria</taxon>
    </lineage>
</organism>
<proteinExistence type="predicted"/>
<keyword evidence="1" id="KW-0472">Membrane</keyword>
<dbReference type="EMBL" id="DSOK01000466">
    <property type="protein sequence ID" value="HEN17169.1"/>
    <property type="molecule type" value="Genomic_DNA"/>
</dbReference>
<reference evidence="2" key="1">
    <citation type="journal article" date="2020" name="mSystems">
        <title>Genome- and Community-Level Interaction Insights into Carbon Utilization and Element Cycling Functions of Hydrothermarchaeota in Hydrothermal Sediment.</title>
        <authorList>
            <person name="Zhou Z."/>
            <person name="Liu Y."/>
            <person name="Xu W."/>
            <person name="Pan J."/>
            <person name="Luo Z.H."/>
            <person name="Li M."/>
        </authorList>
    </citation>
    <scope>NUCLEOTIDE SEQUENCE [LARGE SCALE GENOMIC DNA]</scope>
    <source>
        <strain evidence="2">SpSt-339</strain>
    </source>
</reference>
<sequence length="164" mass="17473">MNCDHAFELITDPVGSGSPTLQRHLERCPRCRQMQQTLAPALDWLMAAEPALSPGSSSRGEAPFLSAQAVLVAEQVARSLPRRCDRGWGESLCRGAAIAAVAALGVLFGALLLEPKSPEKPATSAGTLTACLWEQQQLLDQLPDTSARGVVVSCVMCHVPRTVQ</sequence>